<evidence type="ECO:0000313" key="1">
    <source>
        <dbReference type="EMBL" id="UXZ04546.1"/>
    </source>
</evidence>
<dbReference type="Pfam" id="PF08875">
    <property type="entry name" value="DUF1833"/>
    <property type="match status" value="1"/>
</dbReference>
<gene>
    <name evidence="1" type="ORF">LU297_08165</name>
</gene>
<keyword evidence="2" id="KW-1185">Reference proteome</keyword>
<dbReference type="EMBL" id="CP089977">
    <property type="protein sequence ID" value="UXZ04546.1"/>
    <property type="molecule type" value="Genomic_DNA"/>
</dbReference>
<dbReference type="RefSeq" id="WP_263076033.1">
    <property type="nucleotide sequence ID" value="NZ_CP089977.1"/>
</dbReference>
<dbReference type="Proteomes" id="UP001063782">
    <property type="component" value="Chromosome"/>
</dbReference>
<dbReference type="InterPro" id="IPR014974">
    <property type="entry name" value="DUF1833"/>
</dbReference>
<evidence type="ECO:0000313" key="2">
    <source>
        <dbReference type="Proteomes" id="UP001063782"/>
    </source>
</evidence>
<reference evidence="1" key="1">
    <citation type="submission" date="2021-12" db="EMBL/GenBank/DDBJ databases">
        <title>taxonomy of Moraxella sp. ZY201224.</title>
        <authorList>
            <person name="Li F."/>
        </authorList>
    </citation>
    <scope>NUCLEOTIDE SEQUENCE</scope>
    <source>
        <strain evidence="1">ZY201224</strain>
    </source>
</reference>
<organism evidence="1 2">
    <name type="scientific">Moraxella nasicaprae</name>
    <dbReference type="NCBI Taxonomy" id="2904122"/>
    <lineage>
        <taxon>Bacteria</taxon>
        <taxon>Pseudomonadati</taxon>
        <taxon>Pseudomonadota</taxon>
        <taxon>Gammaproteobacteria</taxon>
        <taxon>Moraxellales</taxon>
        <taxon>Moraxellaceae</taxon>
        <taxon>Moraxella</taxon>
    </lineage>
</organism>
<name>A0ABY6F386_9GAMM</name>
<proteinExistence type="predicted"/>
<protein>
    <submittedName>
        <fullName evidence="1">DUF1833 domain-containing protein</fullName>
    </submittedName>
</protein>
<sequence>MATDAEKYYWLVGRHDDVRLECIEITHPSFSRAYRFVRNHTDGVRVRHENGTYYNYEYLPLTIKPSSSTDSLEQSFTIGIGDVGDVMPYEIDRLRNGKHATTRPTVNYRVYLSSDLSSPIVSALGLEITDNTPQRQGAVFTCKAKEVNKTSTGIKYTLADYPTLRGFL</sequence>
<accession>A0ABY6F386</accession>